<sequence length="289" mass="33401">MDSNDEFSNNNCKVVIPETSFSVKVTNIKNPYCIRIYETKNYIKKSSLITTKLVKYMKKENLNSKNNDELNLGDLVIVHGKVSQNVDLPAWFCRGIIGHFNPTTMTYNVLLIDHGISVTLLKDDFISLQHDIISDKYLTSVIGIYNIIPTIIKKKESTNEFIQFVTNKWTNKAIKFIKELIIGSSIIYFDSLVCDEYGKYYGELYLVINNEIICLSKTLTENGYATYLKGDLLKLIKEPNSKFKKESENNITTYYIQKVNDSNLHKNKDYMVNLSKCHSRESNAEYKER</sequence>
<keyword evidence="1" id="KW-0347">Helicase</keyword>
<reference evidence="1 2" key="1">
    <citation type="journal article" date="2024" name="Ann. Entomol. Soc. Am.">
        <title>Genomic analyses of the southern and eastern yellowjacket wasps (Hymenoptera: Vespidae) reveal evolutionary signatures of social life.</title>
        <authorList>
            <person name="Catto M.A."/>
            <person name="Caine P.B."/>
            <person name="Orr S.E."/>
            <person name="Hunt B.G."/>
            <person name="Goodisman M.A.D."/>
        </authorList>
    </citation>
    <scope>NUCLEOTIDE SEQUENCE [LARGE SCALE GENOMIC DNA]</scope>
    <source>
        <strain evidence="1">232</strain>
        <tissue evidence="1">Head and thorax</tissue>
    </source>
</reference>
<dbReference type="EMBL" id="JAYRBN010000055">
    <property type="protein sequence ID" value="KAL2743692.1"/>
    <property type="molecule type" value="Genomic_DNA"/>
</dbReference>
<keyword evidence="1" id="KW-0067">ATP-binding</keyword>
<keyword evidence="1" id="KW-0378">Hydrolase</keyword>
<keyword evidence="2" id="KW-1185">Reference proteome</keyword>
<dbReference type="AlphaFoldDB" id="A0ABD2CF43"/>
<comment type="caution">
    <text evidence="1">The sequence shown here is derived from an EMBL/GenBank/DDBJ whole genome shotgun (WGS) entry which is preliminary data.</text>
</comment>
<protein>
    <submittedName>
        <fullName evidence="1">ATP-dependent RNA helicase TDRD12 isoform X3</fullName>
    </submittedName>
</protein>
<evidence type="ECO:0000313" key="2">
    <source>
        <dbReference type="Proteomes" id="UP001607303"/>
    </source>
</evidence>
<keyword evidence="1" id="KW-0547">Nucleotide-binding</keyword>
<organism evidence="1 2">
    <name type="scientific">Vespula maculifrons</name>
    <name type="common">Eastern yellow jacket</name>
    <name type="synonym">Wasp</name>
    <dbReference type="NCBI Taxonomy" id="7453"/>
    <lineage>
        <taxon>Eukaryota</taxon>
        <taxon>Metazoa</taxon>
        <taxon>Ecdysozoa</taxon>
        <taxon>Arthropoda</taxon>
        <taxon>Hexapoda</taxon>
        <taxon>Insecta</taxon>
        <taxon>Pterygota</taxon>
        <taxon>Neoptera</taxon>
        <taxon>Endopterygota</taxon>
        <taxon>Hymenoptera</taxon>
        <taxon>Apocrita</taxon>
        <taxon>Aculeata</taxon>
        <taxon>Vespoidea</taxon>
        <taxon>Vespidae</taxon>
        <taxon>Vespinae</taxon>
        <taxon>Vespula</taxon>
    </lineage>
</organism>
<name>A0ABD2CF43_VESMC</name>
<accession>A0ABD2CF43</accession>
<proteinExistence type="predicted"/>
<dbReference type="GO" id="GO:0004386">
    <property type="term" value="F:helicase activity"/>
    <property type="evidence" value="ECO:0007669"/>
    <property type="project" value="UniProtKB-KW"/>
</dbReference>
<dbReference type="Proteomes" id="UP001607303">
    <property type="component" value="Unassembled WGS sequence"/>
</dbReference>
<evidence type="ECO:0000313" key="1">
    <source>
        <dbReference type="EMBL" id="KAL2743692.1"/>
    </source>
</evidence>
<gene>
    <name evidence="1" type="ORF">V1477_008132</name>
</gene>